<evidence type="ECO:0000313" key="8">
    <source>
        <dbReference type="Proteomes" id="UP000299211"/>
    </source>
</evidence>
<feature type="transmembrane region" description="Helical" evidence="6">
    <location>
        <begin position="20"/>
        <end position="43"/>
    </location>
</feature>
<sequence length="265" mass="27499">MTEPTHDEAHGGALGSRLNWLRAAVLGANDGIVSTAGLVVGVAGATGARSALLTAGLAGLLAGSMSMAAGEYVSVSTQRDSEKAALALEKRELTEQPEAELEELTELLEERGLSRDVAREAAQQLTERDALRAHARVELGIDPDELANPWHAAWASFLAFTVGALLPLLAIVLPPADWRLPVTVLSVLAALVVTGWVSARLGAARPGRAVLRNVGGGALAMGVTYAAGALLGRPGCEPGTGRVGRETDRARPLGGDHQEASAYRR</sequence>
<evidence type="ECO:0000256" key="4">
    <source>
        <dbReference type="ARBA" id="ARBA00023136"/>
    </source>
</evidence>
<feature type="compositionally biased region" description="Basic and acidic residues" evidence="5">
    <location>
        <begin position="243"/>
        <end position="259"/>
    </location>
</feature>
<keyword evidence="3 6" id="KW-1133">Transmembrane helix</keyword>
<feature type="transmembrane region" description="Helical" evidence="6">
    <location>
        <begin position="180"/>
        <end position="199"/>
    </location>
</feature>
<proteinExistence type="predicted"/>
<feature type="transmembrane region" description="Helical" evidence="6">
    <location>
        <begin position="211"/>
        <end position="232"/>
    </location>
</feature>
<evidence type="ECO:0000256" key="5">
    <source>
        <dbReference type="SAM" id="MobiDB-lite"/>
    </source>
</evidence>
<dbReference type="STRING" id="33903.AQJ43_11820"/>
<dbReference type="Pfam" id="PF01988">
    <property type="entry name" value="VIT1"/>
    <property type="match status" value="1"/>
</dbReference>
<accession>A0A4D4MMT1</accession>
<dbReference type="GO" id="GO:0030026">
    <property type="term" value="P:intracellular manganese ion homeostasis"/>
    <property type="evidence" value="ECO:0007669"/>
    <property type="project" value="InterPro"/>
</dbReference>
<dbReference type="Proteomes" id="UP000299211">
    <property type="component" value="Unassembled WGS sequence"/>
</dbReference>
<gene>
    <name evidence="7" type="ORF">SAV31267_025510</name>
</gene>
<keyword evidence="2 6" id="KW-0812">Transmembrane</keyword>
<keyword evidence="4 6" id="KW-0472">Membrane</keyword>
<feature type="transmembrane region" description="Helical" evidence="6">
    <location>
        <begin position="50"/>
        <end position="69"/>
    </location>
</feature>
<comment type="caution">
    <text evidence="7">The sequence shown here is derived from an EMBL/GenBank/DDBJ whole genome shotgun (WGS) entry which is preliminary data.</text>
</comment>
<evidence type="ECO:0000256" key="6">
    <source>
        <dbReference type="SAM" id="Phobius"/>
    </source>
</evidence>
<dbReference type="EMBL" id="BJHY01000001">
    <property type="protein sequence ID" value="GDY73066.1"/>
    <property type="molecule type" value="Genomic_DNA"/>
</dbReference>
<feature type="region of interest" description="Disordered" evidence="5">
    <location>
        <begin position="236"/>
        <end position="265"/>
    </location>
</feature>
<evidence type="ECO:0000256" key="2">
    <source>
        <dbReference type="ARBA" id="ARBA00022692"/>
    </source>
</evidence>
<dbReference type="GO" id="GO:0005384">
    <property type="term" value="F:manganese ion transmembrane transporter activity"/>
    <property type="evidence" value="ECO:0007669"/>
    <property type="project" value="InterPro"/>
</dbReference>
<evidence type="ECO:0000256" key="1">
    <source>
        <dbReference type="ARBA" id="ARBA00004127"/>
    </source>
</evidence>
<dbReference type="AlphaFoldDB" id="A0A4D4MMT1"/>
<evidence type="ECO:0000313" key="7">
    <source>
        <dbReference type="EMBL" id="GDY73066.1"/>
    </source>
</evidence>
<dbReference type="GO" id="GO:0012505">
    <property type="term" value="C:endomembrane system"/>
    <property type="evidence" value="ECO:0007669"/>
    <property type="project" value="UniProtKB-SubCell"/>
</dbReference>
<dbReference type="InterPro" id="IPR008217">
    <property type="entry name" value="Ccc1_fam"/>
</dbReference>
<protein>
    <submittedName>
        <fullName evidence="7">Membrane protein</fullName>
    </submittedName>
</protein>
<comment type="subcellular location">
    <subcellularLocation>
        <location evidence="1">Endomembrane system</location>
        <topology evidence="1">Multi-pass membrane protein</topology>
    </subcellularLocation>
</comment>
<feature type="transmembrane region" description="Helical" evidence="6">
    <location>
        <begin position="152"/>
        <end position="173"/>
    </location>
</feature>
<name>A0A4D4MMT1_STRAX</name>
<dbReference type="CDD" id="cd02432">
    <property type="entry name" value="Nodulin-21_like_1"/>
    <property type="match status" value="1"/>
</dbReference>
<dbReference type="PANTHER" id="PTHR31851">
    <property type="entry name" value="FE(2+)/MN(2+) TRANSPORTER PCL1"/>
    <property type="match status" value="1"/>
</dbReference>
<evidence type="ECO:0000256" key="3">
    <source>
        <dbReference type="ARBA" id="ARBA00022989"/>
    </source>
</evidence>
<reference evidence="7 8" key="1">
    <citation type="submission" date="2019-04" db="EMBL/GenBank/DDBJ databases">
        <title>Draft genome sequences of Streptomyces avermitilis ATCC 31267.</title>
        <authorList>
            <person name="Komaki H."/>
            <person name="Tamura T."/>
            <person name="Hosoyama A."/>
        </authorList>
    </citation>
    <scope>NUCLEOTIDE SEQUENCE [LARGE SCALE GENOMIC DNA]</scope>
    <source>
        <strain evidence="7 8">ATCC 31267</strain>
    </source>
</reference>
<organism evidence="7 8">
    <name type="scientific">Streptomyces avermitilis</name>
    <dbReference type="NCBI Taxonomy" id="33903"/>
    <lineage>
        <taxon>Bacteria</taxon>
        <taxon>Bacillati</taxon>
        <taxon>Actinomycetota</taxon>
        <taxon>Actinomycetes</taxon>
        <taxon>Kitasatosporales</taxon>
        <taxon>Streptomycetaceae</taxon>
        <taxon>Streptomyces</taxon>
    </lineage>
</organism>